<gene>
    <name evidence="2" type="ORF">Q4521_12805</name>
</gene>
<evidence type="ECO:0000256" key="1">
    <source>
        <dbReference type="SAM" id="Phobius"/>
    </source>
</evidence>
<dbReference type="Proteomes" id="UP001169760">
    <property type="component" value="Unassembled WGS sequence"/>
</dbReference>
<dbReference type="AlphaFoldDB" id="A0AAW7X904"/>
<evidence type="ECO:0000313" key="2">
    <source>
        <dbReference type="EMBL" id="MDO6423352.1"/>
    </source>
</evidence>
<keyword evidence="1" id="KW-0812">Transmembrane</keyword>
<dbReference type="RefSeq" id="WP_303493040.1">
    <property type="nucleotide sequence ID" value="NZ_JAUOPB010000009.1"/>
</dbReference>
<accession>A0AAW7X904</accession>
<feature type="transmembrane region" description="Helical" evidence="1">
    <location>
        <begin position="69"/>
        <end position="88"/>
    </location>
</feature>
<proteinExistence type="predicted"/>
<evidence type="ECO:0000313" key="3">
    <source>
        <dbReference type="Proteomes" id="UP001169760"/>
    </source>
</evidence>
<dbReference type="EMBL" id="JAUOPB010000009">
    <property type="protein sequence ID" value="MDO6423352.1"/>
    <property type="molecule type" value="Genomic_DNA"/>
</dbReference>
<protein>
    <submittedName>
        <fullName evidence="2">Uncharacterized protein</fullName>
    </submittedName>
</protein>
<keyword evidence="1" id="KW-1133">Transmembrane helix</keyword>
<reference evidence="2" key="1">
    <citation type="submission" date="2023-07" db="EMBL/GenBank/DDBJ databases">
        <title>Genome content predicts the carbon catabolic preferences of heterotrophic bacteria.</title>
        <authorList>
            <person name="Gralka M."/>
        </authorList>
    </citation>
    <scope>NUCLEOTIDE SEQUENCE</scope>
    <source>
        <strain evidence="2">I3M17_2</strain>
    </source>
</reference>
<organism evidence="2 3">
    <name type="scientific">Saccharophagus degradans</name>
    <dbReference type="NCBI Taxonomy" id="86304"/>
    <lineage>
        <taxon>Bacteria</taxon>
        <taxon>Pseudomonadati</taxon>
        <taxon>Pseudomonadota</taxon>
        <taxon>Gammaproteobacteria</taxon>
        <taxon>Cellvibrionales</taxon>
        <taxon>Cellvibrionaceae</taxon>
        <taxon>Saccharophagus</taxon>
    </lineage>
</organism>
<name>A0AAW7X904_9GAMM</name>
<sequence>MAELISHLIILGPFAILLYWLLLMRWLRRYWRERNAAYIQIGIIVFVSVIILLPSFYDDTRYLEDIEEIRVTALVIGAIIGFLFHLPFTKSKKRHK</sequence>
<feature type="transmembrane region" description="Helical" evidence="1">
    <location>
        <begin position="6"/>
        <end position="24"/>
    </location>
</feature>
<feature type="transmembrane region" description="Helical" evidence="1">
    <location>
        <begin position="36"/>
        <end position="57"/>
    </location>
</feature>
<comment type="caution">
    <text evidence="2">The sequence shown here is derived from an EMBL/GenBank/DDBJ whole genome shotgun (WGS) entry which is preliminary data.</text>
</comment>
<keyword evidence="1" id="KW-0472">Membrane</keyword>